<evidence type="ECO:0000256" key="1">
    <source>
        <dbReference type="ARBA" id="ARBA00022448"/>
    </source>
</evidence>
<keyword evidence="6" id="KW-1185">Reference proteome</keyword>
<feature type="domain" description="Peptidase S9 prolyl oligopeptidase catalytic" evidence="3">
    <location>
        <begin position="674"/>
        <end position="843"/>
    </location>
</feature>
<dbReference type="SUPFAM" id="SSF53474">
    <property type="entry name" value="alpha/beta-Hydrolases"/>
    <property type="match status" value="1"/>
</dbReference>
<dbReference type="InterPro" id="IPR011042">
    <property type="entry name" value="6-blade_b-propeller_TolB-like"/>
</dbReference>
<dbReference type="PANTHER" id="PTHR42776:SF27">
    <property type="entry name" value="DIPEPTIDYL PEPTIDASE FAMILY MEMBER 6"/>
    <property type="match status" value="1"/>
</dbReference>
<proteinExistence type="predicted"/>
<dbReference type="RefSeq" id="WP_171622781.1">
    <property type="nucleotide sequence ID" value="NZ_JABFOQ010000011.1"/>
</dbReference>
<dbReference type="InterPro" id="IPR029058">
    <property type="entry name" value="AB_hydrolase_fold"/>
</dbReference>
<name>A0ABX1WLT5_9FLAO</name>
<keyword evidence="1" id="KW-0813">Transport</keyword>
<evidence type="ECO:0000313" key="6">
    <source>
        <dbReference type="Proteomes" id="UP000580344"/>
    </source>
</evidence>
<evidence type="ECO:0000256" key="2">
    <source>
        <dbReference type="ARBA" id="ARBA00022801"/>
    </source>
</evidence>
<dbReference type="Gene3D" id="2.120.10.30">
    <property type="entry name" value="TolB, C-terminal domain"/>
    <property type="match status" value="2"/>
</dbReference>
<feature type="domain" description="Nucleoporin Nup159/Nup146 N-terminal" evidence="4">
    <location>
        <begin position="79"/>
        <end position="199"/>
    </location>
</feature>
<gene>
    <name evidence="5" type="ORF">HMH06_06390</name>
</gene>
<dbReference type="Gene3D" id="3.40.50.1820">
    <property type="entry name" value="alpha/beta hydrolase"/>
    <property type="match status" value="1"/>
</dbReference>
<dbReference type="Pfam" id="PF16755">
    <property type="entry name" value="Beta-prop_NUP159_NUP214"/>
    <property type="match status" value="1"/>
</dbReference>
<dbReference type="InterPro" id="IPR001375">
    <property type="entry name" value="Peptidase_S9_cat"/>
</dbReference>
<evidence type="ECO:0000313" key="5">
    <source>
        <dbReference type="EMBL" id="NOJ75463.1"/>
    </source>
</evidence>
<protein>
    <submittedName>
        <fullName evidence="5">S9 family peptidase</fullName>
    </submittedName>
</protein>
<evidence type="ECO:0000259" key="4">
    <source>
        <dbReference type="Pfam" id="PF16755"/>
    </source>
</evidence>
<dbReference type="SUPFAM" id="SSF82171">
    <property type="entry name" value="DPP6 N-terminal domain-like"/>
    <property type="match status" value="1"/>
</dbReference>
<dbReference type="EMBL" id="JABFOQ010000011">
    <property type="protein sequence ID" value="NOJ75463.1"/>
    <property type="molecule type" value="Genomic_DNA"/>
</dbReference>
<dbReference type="InterPro" id="IPR039462">
    <property type="entry name" value="Nup159/Nup146_N"/>
</dbReference>
<dbReference type="Proteomes" id="UP000580344">
    <property type="component" value="Unassembled WGS sequence"/>
</dbReference>
<keyword evidence="2" id="KW-0378">Hydrolase</keyword>
<dbReference type="Pfam" id="PF00326">
    <property type="entry name" value="Peptidase_S9"/>
    <property type="match status" value="1"/>
</dbReference>
<dbReference type="PANTHER" id="PTHR42776">
    <property type="entry name" value="SERINE PEPTIDASE S9 FAMILY MEMBER"/>
    <property type="match status" value="1"/>
</dbReference>
<organism evidence="5 6">
    <name type="scientific">Empedobacter stercoris</name>
    <dbReference type="NCBI Taxonomy" id="1628248"/>
    <lineage>
        <taxon>Bacteria</taxon>
        <taxon>Pseudomonadati</taxon>
        <taxon>Bacteroidota</taxon>
        <taxon>Flavobacteriia</taxon>
        <taxon>Flavobacteriales</taxon>
        <taxon>Weeksellaceae</taxon>
        <taxon>Empedobacter</taxon>
    </lineage>
</organism>
<comment type="caution">
    <text evidence="5">The sequence shown here is derived from an EMBL/GenBank/DDBJ whole genome shotgun (WGS) entry which is preliminary data.</text>
</comment>
<reference evidence="5 6" key="1">
    <citation type="submission" date="2020-05" db="EMBL/GenBank/DDBJ databases">
        <title>Tigecycline resistant gene in Empedobacter stercoris.</title>
        <authorList>
            <person name="Chen Y."/>
            <person name="Cheng Y."/>
            <person name="Zhou K."/>
        </authorList>
    </citation>
    <scope>NUCLEOTIDE SEQUENCE [LARGE SCALE GENOMIC DNA]</scope>
    <source>
        <strain evidence="5 6">ES202</strain>
    </source>
</reference>
<evidence type="ECO:0000259" key="3">
    <source>
        <dbReference type="Pfam" id="PF00326"/>
    </source>
</evidence>
<sequence length="843" mass="98245">MEKISKIIFLILLGFVLSTYNVFGQEINKKKYTHDLDSIWSTNTTIRNISANANWIETSEFFSRKNIVRLFHPSTSNVIERENIKKSLFSNNEHFAILLSESKLEIIDLRNSKSFLVLNKPIRKVEFDTTNQQLAYLTTDDVLTLFDTKTENFVTKHNVSSFSWSPTSSTLAIISDNEKTVGLYSSRLEAIDQITSDTGTFIFNKYYPDNNWSNNGQYFSFLEKEDKNRKIFRYALQTKKVNIINMDNLLKINPSHYFFDESVRVLADGKFVEFQLNEKSTEDSLKGIEKWTTNDTWIYPKEKIMKEKDGYKRLIWTVDDYDSVTQIKGKQFSLDRNVPFALTFDRKQYEPQYRYFEIADIYLNDYQSKKSYKIIDSLYTNPNFISVSPNGKYIAYFKNNNWNLYDVKRQIHKKLTTVLSQVFYDRTKADTDKPPFDEPYWSGDGKSILLTSTYDLWQFSIQKNEVKQITFGEKKDEHNRIARLNLSNPPYRNLKRSIDMNKPLIINLHKEDQSHGIAILKKGKVIHSFSTDAGISQIYSNKNKLYYRKEKYNESPSIHEFTTDHPTRLIYQSNYKLNEYDLGFSKNINYTSINGNVMNGALLYPSQYDSTKTYPMVVNVYEKISKNVNDFVIPTLYSKDGFNILNYITKGYFVLLPDIEYEIGNPGYSALASVENAVKKAVEQSTIDQKRIGLIGFSFGGYESAFIASQSSLFKTAIAGSGVTDLISFYHDTSAMLLNDQMWRLENFQFRMGNSFYNLKDNYYKNSPLYHVENLKIPILLWTGKNDTNVNANQSSYLFMAMKRLGKEGELLLFDDEQHSLNKKQNQVFLSNSILNWFDTYLK</sequence>
<accession>A0ABX1WLT5</accession>